<evidence type="ECO:0000313" key="2">
    <source>
        <dbReference type="Proteomes" id="UP000054485"/>
    </source>
</evidence>
<organism evidence="1 2">
    <name type="scientific">Suillus luteus UH-Slu-Lm8-n1</name>
    <dbReference type="NCBI Taxonomy" id="930992"/>
    <lineage>
        <taxon>Eukaryota</taxon>
        <taxon>Fungi</taxon>
        <taxon>Dikarya</taxon>
        <taxon>Basidiomycota</taxon>
        <taxon>Agaricomycotina</taxon>
        <taxon>Agaricomycetes</taxon>
        <taxon>Agaricomycetidae</taxon>
        <taxon>Boletales</taxon>
        <taxon>Suillineae</taxon>
        <taxon>Suillaceae</taxon>
        <taxon>Suillus</taxon>
    </lineage>
</organism>
<keyword evidence="2" id="KW-1185">Reference proteome</keyword>
<dbReference type="HOGENOM" id="CLU_3070272_0_0_1"/>
<name>A0A0D0C1A8_9AGAM</name>
<sequence>MVMITAARQLDTRKPAGSISELLCAPNKYAFLPLDTSKESVDQRRECVENYPN</sequence>
<dbReference type="Proteomes" id="UP000054485">
    <property type="component" value="Unassembled WGS sequence"/>
</dbReference>
<protein>
    <submittedName>
        <fullName evidence="1">Uncharacterized protein</fullName>
    </submittedName>
</protein>
<dbReference type="InParanoid" id="A0A0D0C1A8"/>
<evidence type="ECO:0000313" key="1">
    <source>
        <dbReference type="EMBL" id="KIK48678.1"/>
    </source>
</evidence>
<proteinExistence type="predicted"/>
<dbReference type="AlphaFoldDB" id="A0A0D0C1A8"/>
<reference evidence="1 2" key="1">
    <citation type="submission" date="2014-04" db="EMBL/GenBank/DDBJ databases">
        <authorList>
            <consortium name="DOE Joint Genome Institute"/>
            <person name="Kuo A."/>
            <person name="Ruytinx J."/>
            <person name="Rineau F."/>
            <person name="Colpaert J."/>
            <person name="Kohler A."/>
            <person name="Nagy L.G."/>
            <person name="Floudas D."/>
            <person name="Copeland A."/>
            <person name="Barry K.W."/>
            <person name="Cichocki N."/>
            <person name="Veneault-Fourrey C."/>
            <person name="LaButti K."/>
            <person name="Lindquist E.A."/>
            <person name="Lipzen A."/>
            <person name="Lundell T."/>
            <person name="Morin E."/>
            <person name="Murat C."/>
            <person name="Sun H."/>
            <person name="Tunlid A."/>
            <person name="Henrissat B."/>
            <person name="Grigoriev I.V."/>
            <person name="Hibbett D.S."/>
            <person name="Martin F."/>
            <person name="Nordberg H.P."/>
            <person name="Cantor M.N."/>
            <person name="Hua S.X."/>
        </authorList>
    </citation>
    <scope>NUCLEOTIDE SEQUENCE [LARGE SCALE GENOMIC DNA]</scope>
    <source>
        <strain evidence="1 2">UH-Slu-Lm8-n1</strain>
    </source>
</reference>
<accession>A0A0D0C1A8</accession>
<dbReference type="EMBL" id="KN835136">
    <property type="protein sequence ID" value="KIK48678.1"/>
    <property type="molecule type" value="Genomic_DNA"/>
</dbReference>
<reference evidence="2" key="2">
    <citation type="submission" date="2015-01" db="EMBL/GenBank/DDBJ databases">
        <title>Evolutionary Origins and Diversification of the Mycorrhizal Mutualists.</title>
        <authorList>
            <consortium name="DOE Joint Genome Institute"/>
            <consortium name="Mycorrhizal Genomics Consortium"/>
            <person name="Kohler A."/>
            <person name="Kuo A."/>
            <person name="Nagy L.G."/>
            <person name="Floudas D."/>
            <person name="Copeland A."/>
            <person name="Barry K.W."/>
            <person name="Cichocki N."/>
            <person name="Veneault-Fourrey C."/>
            <person name="LaButti K."/>
            <person name="Lindquist E.A."/>
            <person name="Lipzen A."/>
            <person name="Lundell T."/>
            <person name="Morin E."/>
            <person name="Murat C."/>
            <person name="Riley R."/>
            <person name="Ohm R."/>
            <person name="Sun H."/>
            <person name="Tunlid A."/>
            <person name="Henrissat B."/>
            <person name="Grigoriev I.V."/>
            <person name="Hibbett D.S."/>
            <person name="Martin F."/>
        </authorList>
    </citation>
    <scope>NUCLEOTIDE SEQUENCE [LARGE SCALE GENOMIC DNA]</scope>
    <source>
        <strain evidence="2">UH-Slu-Lm8-n1</strain>
    </source>
</reference>
<gene>
    <name evidence="1" type="ORF">CY34DRAFT_797825</name>
</gene>